<dbReference type="InterPro" id="IPR052215">
    <property type="entry name" value="Plant_ABCG"/>
</dbReference>
<evidence type="ECO:0000313" key="5">
    <source>
        <dbReference type="Proteomes" id="UP000504621"/>
    </source>
</evidence>
<evidence type="ECO:0000313" key="6">
    <source>
        <dbReference type="RefSeq" id="XP_021282424.1"/>
    </source>
</evidence>
<gene>
    <name evidence="6" type="primary">LOC110415183</name>
</gene>
<dbReference type="Gene3D" id="3.40.50.300">
    <property type="entry name" value="P-loop containing nucleotide triphosphate hydrolases"/>
    <property type="match status" value="1"/>
</dbReference>
<dbReference type="GeneID" id="110415183"/>
<accession>A0A6J1A6Q7</accession>
<dbReference type="GO" id="GO:0005524">
    <property type="term" value="F:ATP binding"/>
    <property type="evidence" value="ECO:0007669"/>
    <property type="project" value="InterPro"/>
</dbReference>
<evidence type="ECO:0000256" key="3">
    <source>
        <dbReference type="SAM" id="MobiDB-lite"/>
    </source>
</evidence>
<protein>
    <submittedName>
        <fullName evidence="6">ABC transporter G family member 12-like</fullName>
    </submittedName>
</protein>
<dbReference type="PANTHER" id="PTHR48042:SF8">
    <property type="entry name" value="ABC-2 TYPE TRANSPORTER TRANSMEMBRANE DOMAIN-CONTAINING PROTEIN"/>
    <property type="match status" value="1"/>
</dbReference>
<dbReference type="GO" id="GO:0016887">
    <property type="term" value="F:ATP hydrolysis activity"/>
    <property type="evidence" value="ECO:0007669"/>
    <property type="project" value="InterPro"/>
</dbReference>
<evidence type="ECO:0000259" key="4">
    <source>
        <dbReference type="Pfam" id="PF00005"/>
    </source>
</evidence>
<dbReference type="RefSeq" id="XP_021282424.1">
    <property type="nucleotide sequence ID" value="XM_021426749.1"/>
</dbReference>
<name>A0A6J1A6Q7_9ROSI</name>
<keyword evidence="5" id="KW-1185">Reference proteome</keyword>
<dbReference type="Pfam" id="PF00005">
    <property type="entry name" value="ABC_tran"/>
    <property type="match status" value="1"/>
</dbReference>
<dbReference type="Proteomes" id="UP000504621">
    <property type="component" value="Unplaced"/>
</dbReference>
<dbReference type="SUPFAM" id="SSF52540">
    <property type="entry name" value="P-loop containing nucleoside triphosphate hydrolases"/>
    <property type="match status" value="1"/>
</dbReference>
<dbReference type="InterPro" id="IPR003439">
    <property type="entry name" value="ABC_transporter-like_ATP-bd"/>
</dbReference>
<evidence type="ECO:0000256" key="1">
    <source>
        <dbReference type="ARBA" id="ARBA00005814"/>
    </source>
</evidence>
<sequence>MDRLRRNGSGDWSELSVGKGGSKTAYLVWEDLNVVTTNLRNVSPRKLLNGLNGFAEPDRIMAIMGPTGSGKSTLLDALAGMSSLSLSLSKLYWDDPFVMVFF</sequence>
<proteinExistence type="inferred from homology"/>
<comment type="similarity">
    <text evidence="1">Belongs to the ABC transporter superfamily. ABCG family. Eye pigment precursor importer (TC 3.A.1.204) subfamily.</text>
</comment>
<dbReference type="OrthoDB" id="1931512at2759"/>
<dbReference type="InterPro" id="IPR027417">
    <property type="entry name" value="P-loop_NTPase"/>
</dbReference>
<dbReference type="PANTHER" id="PTHR48042">
    <property type="entry name" value="ABC TRANSPORTER G FAMILY MEMBER 11"/>
    <property type="match status" value="1"/>
</dbReference>
<feature type="domain" description="ABC transporter" evidence="4">
    <location>
        <begin position="48"/>
        <end position="82"/>
    </location>
</feature>
<evidence type="ECO:0000256" key="2">
    <source>
        <dbReference type="ARBA" id="ARBA00022448"/>
    </source>
</evidence>
<dbReference type="AlphaFoldDB" id="A0A6J1A6Q7"/>
<keyword evidence="2" id="KW-0813">Transport</keyword>
<feature type="region of interest" description="Disordered" evidence="3">
    <location>
        <begin position="1"/>
        <end position="20"/>
    </location>
</feature>
<organism evidence="5 6">
    <name type="scientific">Herrania umbratica</name>
    <dbReference type="NCBI Taxonomy" id="108875"/>
    <lineage>
        <taxon>Eukaryota</taxon>
        <taxon>Viridiplantae</taxon>
        <taxon>Streptophyta</taxon>
        <taxon>Embryophyta</taxon>
        <taxon>Tracheophyta</taxon>
        <taxon>Spermatophyta</taxon>
        <taxon>Magnoliopsida</taxon>
        <taxon>eudicotyledons</taxon>
        <taxon>Gunneridae</taxon>
        <taxon>Pentapetalae</taxon>
        <taxon>rosids</taxon>
        <taxon>malvids</taxon>
        <taxon>Malvales</taxon>
        <taxon>Malvaceae</taxon>
        <taxon>Byttnerioideae</taxon>
        <taxon>Herrania</taxon>
    </lineage>
</organism>
<reference evidence="6" key="1">
    <citation type="submission" date="2025-08" db="UniProtKB">
        <authorList>
            <consortium name="RefSeq"/>
        </authorList>
    </citation>
    <scope>IDENTIFICATION</scope>
    <source>
        <tissue evidence="6">Leaf</tissue>
    </source>
</reference>